<comment type="caution">
    <text evidence="1">The sequence shown here is derived from an EMBL/GenBank/DDBJ whole genome shotgun (WGS) entry which is preliminary data.</text>
</comment>
<evidence type="ECO:0000313" key="1">
    <source>
        <dbReference type="EMBL" id="CAI3984803.1"/>
    </source>
</evidence>
<reference evidence="2" key="2">
    <citation type="submission" date="2024-04" db="EMBL/GenBank/DDBJ databases">
        <authorList>
            <person name="Chen Y."/>
            <person name="Shah S."/>
            <person name="Dougan E. K."/>
            <person name="Thang M."/>
            <person name="Chan C."/>
        </authorList>
    </citation>
    <scope>NUCLEOTIDE SEQUENCE [LARGE SCALE GENOMIC DNA]</scope>
</reference>
<dbReference type="EMBL" id="CAMXCT020000920">
    <property type="protein sequence ID" value="CAL1138178.1"/>
    <property type="molecule type" value="Genomic_DNA"/>
</dbReference>
<protein>
    <submittedName>
        <fullName evidence="1">Uncharacterized protein</fullName>
    </submittedName>
</protein>
<dbReference type="Proteomes" id="UP001152797">
    <property type="component" value="Unassembled WGS sequence"/>
</dbReference>
<evidence type="ECO:0000313" key="2">
    <source>
        <dbReference type="EMBL" id="CAL1138178.1"/>
    </source>
</evidence>
<dbReference type="EMBL" id="CAMXCT010000920">
    <property type="protein sequence ID" value="CAI3984803.1"/>
    <property type="molecule type" value="Genomic_DNA"/>
</dbReference>
<dbReference type="InterPro" id="IPR021838">
    <property type="entry name" value="DUF3431"/>
</dbReference>
<reference evidence="1" key="1">
    <citation type="submission" date="2022-10" db="EMBL/GenBank/DDBJ databases">
        <authorList>
            <person name="Chen Y."/>
            <person name="Dougan E. K."/>
            <person name="Chan C."/>
            <person name="Rhodes N."/>
            <person name="Thang M."/>
        </authorList>
    </citation>
    <scope>NUCLEOTIDE SEQUENCE</scope>
</reference>
<dbReference type="Pfam" id="PF11913">
    <property type="entry name" value="DUF3431"/>
    <property type="match status" value="1"/>
</dbReference>
<proteinExistence type="predicted"/>
<sequence>REPAKKHEMEDYVPWRSFTAQQAQQAQQGDYVKVVSPACYPIRSKHLPQNPCCERTGCCEDGKAKVVDGRNVTWTSDTELVIVAPLVTNRKHHRRDSKRSNLSWITNQSIFPHVLCPYCTVERQPLCAVKTHQGFEASVYLAFIVYNFDRLPRTVAFVHGHPWIQHHKAPIAGCTNWARLLRLRPFLNEDIFVYLQGSSWFGRVNLTNSKPIWENVLGLPFPDVQASTFHVGPHIVVGRNKIRSRPKELYERLFAYARGDDYPGSDLSVDEDGKAFGNGHIAAGDFSLEIWWNLIFNQNQSWQHPDDPKGLRCKLGWCHDKQC</sequence>
<organism evidence="1">
    <name type="scientific">Cladocopium goreaui</name>
    <dbReference type="NCBI Taxonomy" id="2562237"/>
    <lineage>
        <taxon>Eukaryota</taxon>
        <taxon>Sar</taxon>
        <taxon>Alveolata</taxon>
        <taxon>Dinophyceae</taxon>
        <taxon>Suessiales</taxon>
        <taxon>Symbiodiniaceae</taxon>
        <taxon>Cladocopium</taxon>
    </lineage>
</organism>
<keyword evidence="3" id="KW-1185">Reference proteome</keyword>
<evidence type="ECO:0000313" key="3">
    <source>
        <dbReference type="Proteomes" id="UP001152797"/>
    </source>
</evidence>
<gene>
    <name evidence="1" type="ORF">C1SCF055_LOCUS12315</name>
</gene>
<accession>A0A9P1C643</accession>
<dbReference type="OrthoDB" id="426718at2759"/>
<feature type="non-terminal residue" evidence="1">
    <location>
        <position position="1"/>
    </location>
</feature>
<dbReference type="AlphaFoldDB" id="A0A9P1C643"/>
<name>A0A9P1C643_9DINO</name>
<dbReference type="EMBL" id="CAMXCT030000920">
    <property type="protein sequence ID" value="CAL4772115.1"/>
    <property type="molecule type" value="Genomic_DNA"/>
</dbReference>